<dbReference type="EMBL" id="CP039339">
    <property type="protein sequence ID" value="QCX47932.1"/>
    <property type="molecule type" value="Genomic_DNA"/>
</dbReference>
<proteinExistence type="predicted"/>
<accession>A0AA92E9N9</accession>
<protein>
    <submittedName>
        <fullName evidence="1">Uncharacterized protein</fullName>
    </submittedName>
</protein>
<gene>
    <name evidence="1" type="ORF">E7Z57_01765</name>
</gene>
<organism evidence="1 2">
    <name type="scientific">Ralstonia solanacearum</name>
    <name type="common">Pseudomonas solanacearum</name>
    <dbReference type="NCBI Taxonomy" id="305"/>
    <lineage>
        <taxon>Bacteria</taxon>
        <taxon>Pseudomonadati</taxon>
        <taxon>Pseudomonadota</taxon>
        <taxon>Betaproteobacteria</taxon>
        <taxon>Burkholderiales</taxon>
        <taxon>Burkholderiaceae</taxon>
        <taxon>Ralstonia</taxon>
        <taxon>Ralstonia solanacearum species complex</taxon>
    </lineage>
</organism>
<evidence type="ECO:0000313" key="1">
    <source>
        <dbReference type="EMBL" id="QCX47932.1"/>
    </source>
</evidence>
<sequence>MQPLTPLDEMTPAELEAFPATLAHDDGAAARGHLARGNPIYCTTESTPAGLVEKLFPDGRRQLVRFDLAGEHVMDGDVQSEAAG</sequence>
<dbReference type="Proteomes" id="UP000310553">
    <property type="component" value="Chromosome"/>
</dbReference>
<reference evidence="1 2" key="1">
    <citation type="submission" date="2019-04" db="EMBL/GenBank/DDBJ databases">
        <title>Complete Genome of UW386 and Higher Quality Genome of UW700.</title>
        <authorList>
            <person name="Jacobs J."/>
            <person name="Perez A."/>
            <person name="Steidl O."/>
            <person name="Allen C."/>
        </authorList>
    </citation>
    <scope>NUCLEOTIDE SEQUENCE [LARGE SCALE GENOMIC DNA]</scope>
    <source>
        <strain evidence="1 2">UW386</strain>
    </source>
</reference>
<evidence type="ECO:0000313" key="2">
    <source>
        <dbReference type="Proteomes" id="UP000310553"/>
    </source>
</evidence>
<dbReference type="AlphaFoldDB" id="A0AA92E9N9"/>
<name>A0AA92E9N9_RALSL</name>